<keyword evidence="1" id="KW-0732">Signal</keyword>
<name>A0ABU7LFW3_9NOCA</name>
<feature type="chain" id="PRO_5047181192" evidence="1">
    <location>
        <begin position="29"/>
        <end position="143"/>
    </location>
</feature>
<organism evidence="2 3">
    <name type="scientific">Rhodococcus artemisiae</name>
    <dbReference type="NCBI Taxonomy" id="714159"/>
    <lineage>
        <taxon>Bacteria</taxon>
        <taxon>Bacillati</taxon>
        <taxon>Actinomycetota</taxon>
        <taxon>Actinomycetes</taxon>
        <taxon>Mycobacteriales</taxon>
        <taxon>Nocardiaceae</taxon>
        <taxon>Rhodococcus</taxon>
    </lineage>
</organism>
<dbReference type="RefSeq" id="WP_330135584.1">
    <property type="nucleotide sequence ID" value="NZ_JAUTXY010000012.1"/>
</dbReference>
<proteinExistence type="predicted"/>
<protein>
    <submittedName>
        <fullName evidence="2">Uncharacterized protein</fullName>
    </submittedName>
</protein>
<dbReference type="Proteomes" id="UP001336020">
    <property type="component" value="Unassembled WGS sequence"/>
</dbReference>
<sequence>MNKLITSLAGAATLAAGAAMLTAPVAQAVTVSSSTVKYVFCSANPNGNHITYYDRYGMADKYVTLNNKVDANTYCAAIEVGIESGSYVWSSIDNDDSTYVHAAIYEVRYPLFSGSSGAAPQSTLVARDESRDRNGGFNYAIAS</sequence>
<gene>
    <name evidence="2" type="ORF">Q7514_23030</name>
</gene>
<evidence type="ECO:0000313" key="3">
    <source>
        <dbReference type="Proteomes" id="UP001336020"/>
    </source>
</evidence>
<evidence type="ECO:0000256" key="1">
    <source>
        <dbReference type="SAM" id="SignalP"/>
    </source>
</evidence>
<evidence type="ECO:0000313" key="2">
    <source>
        <dbReference type="EMBL" id="MEE2060400.1"/>
    </source>
</evidence>
<feature type="signal peptide" evidence="1">
    <location>
        <begin position="1"/>
        <end position="28"/>
    </location>
</feature>
<keyword evidence="3" id="KW-1185">Reference proteome</keyword>
<dbReference type="EMBL" id="JAUTXY010000012">
    <property type="protein sequence ID" value="MEE2060400.1"/>
    <property type="molecule type" value="Genomic_DNA"/>
</dbReference>
<accession>A0ABU7LFW3</accession>
<reference evidence="2 3" key="1">
    <citation type="submission" date="2023-07" db="EMBL/GenBank/DDBJ databases">
        <authorList>
            <person name="Girao M."/>
            <person name="Carvalho M.F."/>
        </authorList>
    </citation>
    <scope>NUCLEOTIDE SEQUENCE [LARGE SCALE GENOMIC DNA]</scope>
    <source>
        <strain evidence="2 3">YIM65754</strain>
    </source>
</reference>
<comment type="caution">
    <text evidence="2">The sequence shown here is derived from an EMBL/GenBank/DDBJ whole genome shotgun (WGS) entry which is preliminary data.</text>
</comment>